<dbReference type="SUPFAM" id="SSF51126">
    <property type="entry name" value="Pectin lyase-like"/>
    <property type="match status" value="1"/>
</dbReference>
<dbReference type="InterPro" id="IPR011050">
    <property type="entry name" value="Pectin_lyase_fold/virulence"/>
</dbReference>
<dbReference type="EMBL" id="JAAGTY010000049">
    <property type="protein sequence ID" value="NDW43274.1"/>
    <property type="molecule type" value="Genomic_DNA"/>
</dbReference>
<dbReference type="EMBL" id="CP072274">
    <property type="protein sequence ID" value="QTK45793.1"/>
    <property type="molecule type" value="Genomic_DNA"/>
</dbReference>
<sequence length="165" mass="18805">MATAIRADYCTNMTINNCSFSGFNNCIEMNFCTNFNILGSGFFNSNNAVFLSNCYGKGAISNNYTHNVNNLISVADSKLKYPLPSKNKEKHKIIKKEQKKNSSIRNIEFNKKIKELINLEANQKFIKRNHQLACKIKYIKANLGKLEAESLLFLTQALMQYDLQS</sequence>
<name>A0A6B2Q937_ACIBA</name>
<organism evidence="1 3">
    <name type="scientific">Acinetobacter baumannii</name>
    <dbReference type="NCBI Taxonomy" id="470"/>
    <lineage>
        <taxon>Bacteria</taxon>
        <taxon>Pseudomonadati</taxon>
        <taxon>Pseudomonadota</taxon>
        <taxon>Gammaproteobacteria</taxon>
        <taxon>Moraxellales</taxon>
        <taxon>Moraxellaceae</taxon>
        <taxon>Acinetobacter</taxon>
        <taxon>Acinetobacter calcoaceticus/baumannii complex</taxon>
    </lineage>
</organism>
<dbReference type="Proteomes" id="UP000470018">
    <property type="component" value="Unassembled WGS sequence"/>
</dbReference>
<evidence type="ECO:0000313" key="2">
    <source>
        <dbReference type="EMBL" id="QTK45793.1"/>
    </source>
</evidence>
<reference evidence="1 3" key="1">
    <citation type="submission" date="2020-02" db="EMBL/GenBank/DDBJ databases">
        <title>Whole genome shot-gun sequencing of clinical Carbapenem resistant A. baumannii.</title>
        <authorList>
            <person name="Veeraraghavan B."/>
            <person name="Mathur P."/>
            <person name="Vijayakumar S."/>
            <person name="Vasudevan K."/>
            <person name="Lincy M."/>
            <person name="Kirubananthan A."/>
        </authorList>
    </citation>
    <scope>NUCLEOTIDE SEQUENCE [LARGE SCALE GENOMIC DNA]</scope>
    <source>
        <strain evidence="1 3">SP816</strain>
    </source>
</reference>
<accession>A0A6B2Q937</accession>
<evidence type="ECO:0000313" key="4">
    <source>
        <dbReference type="Proteomes" id="UP000664966"/>
    </source>
</evidence>
<keyword evidence="2" id="KW-0614">Plasmid</keyword>
<gene>
    <name evidence="1" type="ORF">G3N53_19595</name>
    <name evidence="2" type="ORF">J6E47_21165</name>
</gene>
<evidence type="ECO:0000313" key="3">
    <source>
        <dbReference type="Proteomes" id="UP000470018"/>
    </source>
</evidence>
<evidence type="ECO:0000313" key="1">
    <source>
        <dbReference type="EMBL" id="NDW43274.1"/>
    </source>
</evidence>
<dbReference type="Proteomes" id="UP000664966">
    <property type="component" value="Plasmid p4KSK6"/>
</dbReference>
<proteinExistence type="predicted"/>
<dbReference type="AlphaFoldDB" id="A0A6B2Q937"/>
<dbReference type="RefSeq" id="WP_031380830.1">
    <property type="nucleotide sequence ID" value="NZ_CP040052.1"/>
</dbReference>
<reference evidence="2" key="2">
    <citation type="submission" date="2021-03" db="EMBL/GenBank/DDBJ databases">
        <title>Complete genome sequencing of Acinetobacter baumannii.</title>
        <authorList>
            <person name="Yadav B."/>
            <person name="Makwana N."/>
            <person name="Kharat A.S."/>
            <person name="Veeraraghavan B."/>
            <person name="Vijayakumar S."/>
            <person name="Priya M."/>
        </authorList>
    </citation>
    <scope>NUCLEOTIDE SEQUENCE</scope>
    <source>
        <strain evidence="2">KSK6</strain>
        <plasmid evidence="2">p4KSK6</plasmid>
    </source>
</reference>
<geneLocation type="plasmid" evidence="2 4">
    <name>p4KSK6</name>
</geneLocation>
<protein>
    <submittedName>
        <fullName evidence="1">Uncharacterized protein</fullName>
    </submittedName>
</protein>